<dbReference type="InterPro" id="IPR039362">
    <property type="entry name" value="ATG29_sf"/>
</dbReference>
<dbReference type="PANTHER" id="PTHR40012:SF1">
    <property type="entry name" value="AUTOPHAGY-RELATED PROTEIN 29"/>
    <property type="match status" value="1"/>
</dbReference>
<keyword evidence="10" id="KW-1185">Reference proteome</keyword>
<evidence type="ECO:0000256" key="5">
    <source>
        <dbReference type="ARBA" id="ARBA00022927"/>
    </source>
</evidence>
<dbReference type="STRING" id="1314781.A0A165QWW0"/>
<dbReference type="Proteomes" id="UP000077266">
    <property type="component" value="Unassembled WGS sequence"/>
</dbReference>
<sequence length="369" mass="39931">MLPSAPIHLIVRLPYNRPEEPDQQLPEPPHIIWNADKESVLWELIARSRMSENAATDWQGLSAHLGVPLPYLLYRAQARYEQDLKGLQHVGGALSGTPQVVPRALPGDEDRPRPRISTGAVGVKPAVSTSPTRLRHSGGSSSTFTLKQRRSHARMTPLPPKPPSPVESESDDDESDQAEAEEEEQRREEQEMITRKLKDLERMMSADMLGFARSPRRTNVQRSTSLPVSPERPAAHPASPTQQAGNTSSSTSSSVRGSIPSIPSPPSTSQTGSVHTRSKPHSPSPSTRHFRGLSIPTARSPAVERAMAIQRSSNHGSSASSFSDVDMSDASLSASALEDALMSNMKGGGASRLSSVFSRSHFSPRGAQS</sequence>
<keyword evidence="4" id="KW-0813">Transport</keyword>
<comment type="subcellular location">
    <subcellularLocation>
        <location evidence="1">Preautophagosomal structure</location>
    </subcellularLocation>
</comment>
<keyword evidence="5" id="KW-0653">Protein transport</keyword>
<evidence type="ECO:0000313" key="10">
    <source>
        <dbReference type="Proteomes" id="UP000077266"/>
    </source>
</evidence>
<dbReference type="AlphaFoldDB" id="A0A165QWW0"/>
<feature type="region of interest" description="Disordered" evidence="7">
    <location>
        <begin position="345"/>
        <end position="369"/>
    </location>
</feature>
<name>A0A165QWW0_EXIGL</name>
<dbReference type="GO" id="GO:0000407">
    <property type="term" value="C:phagophore assembly site"/>
    <property type="evidence" value="ECO:0007669"/>
    <property type="project" value="UniProtKB-SubCell"/>
</dbReference>
<organism evidence="9 10">
    <name type="scientific">Exidia glandulosa HHB12029</name>
    <dbReference type="NCBI Taxonomy" id="1314781"/>
    <lineage>
        <taxon>Eukaryota</taxon>
        <taxon>Fungi</taxon>
        <taxon>Dikarya</taxon>
        <taxon>Basidiomycota</taxon>
        <taxon>Agaricomycotina</taxon>
        <taxon>Agaricomycetes</taxon>
        <taxon>Auriculariales</taxon>
        <taxon>Exidiaceae</taxon>
        <taxon>Exidia</taxon>
    </lineage>
</organism>
<dbReference type="EMBL" id="KV425882">
    <property type="protein sequence ID" value="KZW04177.1"/>
    <property type="molecule type" value="Genomic_DNA"/>
</dbReference>
<dbReference type="GO" id="GO:0015031">
    <property type="term" value="P:protein transport"/>
    <property type="evidence" value="ECO:0007669"/>
    <property type="project" value="UniProtKB-KW"/>
</dbReference>
<feature type="region of interest" description="Disordered" evidence="7">
    <location>
        <begin position="206"/>
        <end position="330"/>
    </location>
</feature>
<evidence type="ECO:0000256" key="1">
    <source>
        <dbReference type="ARBA" id="ARBA00004329"/>
    </source>
</evidence>
<reference evidence="9 10" key="1">
    <citation type="journal article" date="2016" name="Mol. Biol. Evol.">
        <title>Comparative Genomics of Early-Diverging Mushroom-Forming Fungi Provides Insights into the Origins of Lignocellulose Decay Capabilities.</title>
        <authorList>
            <person name="Nagy L.G."/>
            <person name="Riley R."/>
            <person name="Tritt A."/>
            <person name="Adam C."/>
            <person name="Daum C."/>
            <person name="Floudas D."/>
            <person name="Sun H."/>
            <person name="Yadav J.S."/>
            <person name="Pangilinan J."/>
            <person name="Larsson K.H."/>
            <person name="Matsuura K."/>
            <person name="Barry K."/>
            <person name="Labutti K."/>
            <person name="Kuo R."/>
            <person name="Ohm R.A."/>
            <person name="Bhattacharya S.S."/>
            <person name="Shirouzu T."/>
            <person name="Yoshinaga Y."/>
            <person name="Martin F.M."/>
            <person name="Grigoriev I.V."/>
            <person name="Hibbett D.S."/>
        </authorList>
    </citation>
    <scope>NUCLEOTIDE SEQUENCE [LARGE SCALE GENOMIC DNA]</scope>
    <source>
        <strain evidence="9 10">HHB12029</strain>
    </source>
</reference>
<dbReference type="InterPro" id="IPR039113">
    <property type="entry name" value="ATG29"/>
</dbReference>
<evidence type="ECO:0000256" key="2">
    <source>
        <dbReference type="ARBA" id="ARBA00010082"/>
    </source>
</evidence>
<dbReference type="Pfam" id="PF18388">
    <property type="entry name" value="ATG29_N"/>
    <property type="match status" value="1"/>
</dbReference>
<evidence type="ECO:0000256" key="3">
    <source>
        <dbReference type="ARBA" id="ARBA00013784"/>
    </source>
</evidence>
<dbReference type="PANTHER" id="PTHR40012">
    <property type="entry name" value="AUTOPHAGY-RELATED PROTEIN 29"/>
    <property type="match status" value="1"/>
</dbReference>
<feature type="compositionally biased region" description="Polar residues" evidence="7">
    <location>
        <begin position="127"/>
        <end position="146"/>
    </location>
</feature>
<feature type="compositionally biased region" description="Low complexity" evidence="7">
    <location>
        <begin position="312"/>
        <end position="330"/>
    </location>
</feature>
<feature type="compositionally biased region" description="Polar residues" evidence="7">
    <location>
        <begin position="352"/>
        <end position="369"/>
    </location>
</feature>
<dbReference type="OrthoDB" id="21072at2759"/>
<evidence type="ECO:0000256" key="6">
    <source>
        <dbReference type="ARBA" id="ARBA00023006"/>
    </source>
</evidence>
<feature type="region of interest" description="Disordered" evidence="7">
    <location>
        <begin position="91"/>
        <end position="191"/>
    </location>
</feature>
<feature type="compositionally biased region" description="Acidic residues" evidence="7">
    <location>
        <begin position="168"/>
        <end position="183"/>
    </location>
</feature>
<keyword evidence="6" id="KW-0072">Autophagy</keyword>
<dbReference type="InParanoid" id="A0A165QWW0"/>
<comment type="similarity">
    <text evidence="2">Belongs to the ATG29 family.</text>
</comment>
<dbReference type="GO" id="GO:0000045">
    <property type="term" value="P:autophagosome assembly"/>
    <property type="evidence" value="ECO:0007669"/>
    <property type="project" value="InterPro"/>
</dbReference>
<dbReference type="Gene3D" id="1.10.10.2570">
    <property type="match status" value="1"/>
</dbReference>
<proteinExistence type="inferred from homology"/>
<evidence type="ECO:0000256" key="7">
    <source>
        <dbReference type="SAM" id="MobiDB-lite"/>
    </source>
</evidence>
<gene>
    <name evidence="9" type="ORF">EXIGLDRAFT_716175</name>
</gene>
<accession>A0A165QWW0</accession>
<protein>
    <recommendedName>
        <fullName evidence="3">Autophagy-related protein 29</fullName>
    </recommendedName>
</protein>
<feature type="compositionally biased region" description="Low complexity" evidence="7">
    <location>
        <begin position="247"/>
        <end position="274"/>
    </location>
</feature>
<dbReference type="InterPro" id="IPR040666">
    <property type="entry name" value="Atg29_N"/>
</dbReference>
<feature type="compositionally biased region" description="Polar residues" evidence="7">
    <location>
        <begin position="217"/>
        <end position="227"/>
    </location>
</feature>
<evidence type="ECO:0000259" key="8">
    <source>
        <dbReference type="Pfam" id="PF18388"/>
    </source>
</evidence>
<evidence type="ECO:0000313" key="9">
    <source>
        <dbReference type="EMBL" id="KZW04177.1"/>
    </source>
</evidence>
<evidence type="ECO:0000256" key="4">
    <source>
        <dbReference type="ARBA" id="ARBA00022448"/>
    </source>
</evidence>
<feature type="domain" description="Atg29 N-terminal" evidence="8">
    <location>
        <begin position="8"/>
        <end position="67"/>
    </location>
</feature>